<evidence type="ECO:0000313" key="1">
    <source>
        <dbReference type="EMBL" id="MBW3082000.1"/>
    </source>
</evidence>
<keyword evidence="2" id="KW-1185">Reference proteome</keyword>
<sequence length="113" mass="12905">MSLQTIIDLFQTLSIVTLILWIALIRSELKDVESGIRDGIRNAFEFHPWIYSDRDTGRLFLAGSLSSTRLCGSTTLQTTDDGTAYWLDELPVRKASISNFRIQRKEANHEDSR</sequence>
<evidence type="ECO:0000313" key="2">
    <source>
        <dbReference type="Proteomes" id="UP000812844"/>
    </source>
</evidence>
<dbReference type="EMBL" id="JAHBBD010000001">
    <property type="protein sequence ID" value="MBW3082000.1"/>
    <property type="molecule type" value="Genomic_DNA"/>
</dbReference>
<accession>A0ABS6W680</accession>
<dbReference type="Proteomes" id="UP000812844">
    <property type="component" value="Unassembled WGS sequence"/>
</dbReference>
<proteinExistence type="predicted"/>
<protein>
    <submittedName>
        <fullName evidence="1">Uncharacterized protein</fullName>
    </submittedName>
</protein>
<organism evidence="1 2">
    <name type="scientific">Bifidobacterium phasiani</name>
    <dbReference type="NCBI Taxonomy" id="2834431"/>
    <lineage>
        <taxon>Bacteria</taxon>
        <taxon>Bacillati</taxon>
        <taxon>Actinomycetota</taxon>
        <taxon>Actinomycetes</taxon>
        <taxon>Bifidobacteriales</taxon>
        <taxon>Bifidobacteriaceae</taxon>
        <taxon>Bifidobacterium</taxon>
    </lineage>
</organism>
<dbReference type="RefSeq" id="WP_219079675.1">
    <property type="nucleotide sequence ID" value="NZ_JAHBBD010000001.1"/>
</dbReference>
<reference evidence="1 2" key="1">
    <citation type="submission" date="2021-05" db="EMBL/GenBank/DDBJ databases">
        <title>Phylogenetic classification of ten novel species belonging to the genus Bifidobacterium comprising B. colchicus sp. nov., B. abeli sp. nov., B. bicoloris sp. nov., B. guerezis sp. nov., B. rosaliae sp. nov., B. santillanensis sp. nov., B. argentati sp. nov., B. amazzoni sp. nov., B. pluviali sp. nov., and B. pinnaculum sp. nov.</title>
        <authorList>
            <person name="Lugli G.A."/>
            <person name="Ruiz Garcia L."/>
            <person name="Margolles A."/>
            <person name="Ventura M."/>
        </authorList>
    </citation>
    <scope>NUCLEOTIDE SEQUENCE [LARGE SCALE GENOMIC DNA]</scope>
    <source>
        <strain evidence="1 2">6T3</strain>
    </source>
</reference>
<comment type="caution">
    <text evidence="1">The sequence shown here is derived from an EMBL/GenBank/DDBJ whole genome shotgun (WGS) entry which is preliminary data.</text>
</comment>
<gene>
    <name evidence="1" type="ORF">KIH73_01145</name>
</gene>
<name>A0ABS6W680_9BIFI</name>